<dbReference type="Gene3D" id="3.30.420.10">
    <property type="entry name" value="Ribonuclease H-like superfamily/Ribonuclease H"/>
    <property type="match status" value="2"/>
</dbReference>
<sequence>MTSPRTLKEVQSLTELKEYLGKPHLLSKPEHGEDLLLYLSVSSTTVSSVLIREVGKVQHPVYYVSRALQDAERRYLEIEKLALALVSSARKLRPYFQSHTIVVLTNHPLRQVLQKPETSCRLIKWSIELGEFDIIYRSLEAVKAQAVVDFLSEFTNVQPPSLPTDQLEMSMEKKIQPNFSFWILHVDGASNQQGSEDNETQYALLFGFKASNNEAEYEALLTGLRLASELGVQQLRIFSDSQLVVNHVTKEHQDRDKSMSAYLAEAKKLLDDFIGRSIPVEFLEKPSIEEDRKGMFPISSEPTWMDPIRDYLTHGFLPEDKAEARRVRYRSSQYLIINNKLYKRGFSLPYLRCLTPDEANSVLREIHEGVYGNHSGTRSLAHKALRQGYYWPTLQADAKKITQTCPKCQEYTVVPHQPPENLTSISSPWSFAQWGIDLIGPMPRGKVTDNGKQFDNAKLRELCAELNIKHFFASPAHPQANGQVEAINKTSHRTSTGDTHYALAFGAEAVVPVEIGIATHRVEVFQAEANDDQMNLNLDLVDERRDHAQLHNASYQQRVARYYNSCVKHRAFQVGDLVLRKVMLATRKPLDGSLGPT</sequence>
<evidence type="ECO:0000256" key="2">
    <source>
        <dbReference type="ARBA" id="ARBA00022695"/>
    </source>
</evidence>
<evidence type="ECO:0000256" key="3">
    <source>
        <dbReference type="ARBA" id="ARBA00022722"/>
    </source>
</evidence>
<dbReference type="InterPro" id="IPR001584">
    <property type="entry name" value="Integrase_cat-core"/>
</dbReference>
<evidence type="ECO:0000259" key="7">
    <source>
        <dbReference type="PROSITE" id="PS50994"/>
    </source>
</evidence>
<dbReference type="Pfam" id="PF13456">
    <property type="entry name" value="RVT_3"/>
    <property type="match status" value="1"/>
</dbReference>
<dbReference type="InterPro" id="IPR036397">
    <property type="entry name" value="RNaseH_sf"/>
</dbReference>
<dbReference type="Proteomes" id="UP000694861">
    <property type="component" value="Unplaced"/>
</dbReference>
<dbReference type="Pfam" id="PF17917">
    <property type="entry name" value="RT_RNaseH"/>
    <property type="match status" value="1"/>
</dbReference>
<organism evidence="8 9">
    <name type="scientific">Prunus mume</name>
    <name type="common">Japanese apricot</name>
    <name type="synonym">Armeniaca mume</name>
    <dbReference type="NCBI Taxonomy" id="102107"/>
    <lineage>
        <taxon>Eukaryota</taxon>
        <taxon>Viridiplantae</taxon>
        <taxon>Streptophyta</taxon>
        <taxon>Embryophyta</taxon>
        <taxon>Tracheophyta</taxon>
        <taxon>Spermatophyta</taxon>
        <taxon>Magnoliopsida</taxon>
        <taxon>eudicotyledons</taxon>
        <taxon>Gunneridae</taxon>
        <taxon>Pentapetalae</taxon>
        <taxon>rosids</taxon>
        <taxon>fabids</taxon>
        <taxon>Rosales</taxon>
        <taxon>Rosaceae</taxon>
        <taxon>Amygdaloideae</taxon>
        <taxon>Amygdaleae</taxon>
        <taxon>Prunus</taxon>
    </lineage>
</organism>
<dbReference type="CDD" id="cd09279">
    <property type="entry name" value="RNase_HI_like"/>
    <property type="match status" value="1"/>
</dbReference>
<dbReference type="Gene3D" id="1.10.340.70">
    <property type="match status" value="1"/>
</dbReference>
<gene>
    <name evidence="9" type="primary">LOC107880143</name>
</gene>
<proteinExistence type="predicted"/>
<reference evidence="8" key="1">
    <citation type="journal article" date="2012" name="Nat. Commun.">
        <title>The genome of Prunus mume.</title>
        <authorList>
            <person name="Zhang Q."/>
            <person name="Chen W."/>
            <person name="Sun L."/>
            <person name="Zhao F."/>
            <person name="Huang B."/>
            <person name="Yang W."/>
            <person name="Tao Y."/>
            <person name="Wang J."/>
            <person name="Yuan Z."/>
            <person name="Fan G."/>
            <person name="Xing Z."/>
            <person name="Han C."/>
            <person name="Pan H."/>
            <person name="Zhong X."/>
            <person name="Shi W."/>
            <person name="Liang X."/>
            <person name="Du D."/>
            <person name="Sun F."/>
            <person name="Xu Z."/>
            <person name="Hao R."/>
            <person name="Lv T."/>
            <person name="Lv Y."/>
            <person name="Zheng Z."/>
            <person name="Sun M."/>
            <person name="Luo L."/>
            <person name="Cai M."/>
            <person name="Gao Y."/>
            <person name="Wang J."/>
            <person name="Yin Y."/>
            <person name="Xu X."/>
            <person name="Cheng T."/>
            <person name="Wang J."/>
        </authorList>
    </citation>
    <scope>NUCLEOTIDE SEQUENCE [LARGE SCALE GENOMIC DNA]</scope>
</reference>
<evidence type="ECO:0000256" key="5">
    <source>
        <dbReference type="ARBA" id="ARBA00022801"/>
    </source>
</evidence>
<dbReference type="PANTHER" id="PTHR48475">
    <property type="entry name" value="RIBONUCLEASE H"/>
    <property type="match status" value="1"/>
</dbReference>
<dbReference type="Pfam" id="PF17921">
    <property type="entry name" value="Integrase_H2C2"/>
    <property type="match status" value="1"/>
</dbReference>
<evidence type="ECO:0000313" key="9">
    <source>
        <dbReference type="RefSeq" id="XP_016652663.1"/>
    </source>
</evidence>
<dbReference type="PROSITE" id="PS50994">
    <property type="entry name" value="INTEGRASE"/>
    <property type="match status" value="1"/>
</dbReference>
<dbReference type="RefSeq" id="XP_016652663.1">
    <property type="nucleotide sequence ID" value="XM_016797177.1"/>
</dbReference>
<keyword evidence="8" id="KW-1185">Reference proteome</keyword>
<keyword evidence="4" id="KW-0255">Endonuclease</keyword>
<dbReference type="SUPFAM" id="SSF53098">
    <property type="entry name" value="Ribonuclease H-like"/>
    <property type="match status" value="2"/>
</dbReference>
<dbReference type="SUPFAM" id="SSF56672">
    <property type="entry name" value="DNA/RNA polymerases"/>
    <property type="match status" value="1"/>
</dbReference>
<evidence type="ECO:0000256" key="6">
    <source>
        <dbReference type="ARBA" id="ARBA00022918"/>
    </source>
</evidence>
<reference evidence="9" key="2">
    <citation type="submission" date="2025-08" db="UniProtKB">
        <authorList>
            <consortium name="RefSeq"/>
        </authorList>
    </citation>
    <scope>IDENTIFICATION</scope>
</reference>
<dbReference type="GeneID" id="107880143"/>
<evidence type="ECO:0000313" key="8">
    <source>
        <dbReference type="Proteomes" id="UP000694861"/>
    </source>
</evidence>
<dbReference type="InterPro" id="IPR002156">
    <property type="entry name" value="RNaseH_domain"/>
</dbReference>
<dbReference type="InterPro" id="IPR041588">
    <property type="entry name" value="Integrase_H2C2"/>
</dbReference>
<keyword evidence="3" id="KW-0540">Nuclease</keyword>
<evidence type="ECO:0000256" key="4">
    <source>
        <dbReference type="ARBA" id="ARBA00022759"/>
    </source>
</evidence>
<dbReference type="InterPro" id="IPR041373">
    <property type="entry name" value="RT_RNaseH"/>
</dbReference>
<dbReference type="PANTHER" id="PTHR48475:SF2">
    <property type="entry name" value="RIBONUCLEASE H"/>
    <property type="match status" value="1"/>
</dbReference>
<keyword evidence="6" id="KW-0695">RNA-directed DNA polymerase</keyword>
<keyword evidence="2" id="KW-0548">Nucleotidyltransferase</keyword>
<dbReference type="InterPro" id="IPR043502">
    <property type="entry name" value="DNA/RNA_pol_sf"/>
</dbReference>
<dbReference type="Gene3D" id="3.10.20.370">
    <property type="match status" value="1"/>
</dbReference>
<keyword evidence="1" id="KW-0808">Transferase</keyword>
<feature type="domain" description="Integrase catalytic" evidence="7">
    <location>
        <begin position="436"/>
        <end position="490"/>
    </location>
</feature>
<protein>
    <submittedName>
        <fullName evidence="9">Uncharacterized protein LOC107880143</fullName>
    </submittedName>
</protein>
<dbReference type="InterPro" id="IPR012337">
    <property type="entry name" value="RNaseH-like_sf"/>
</dbReference>
<accession>A0ABM1LZ36</accession>
<keyword evidence="5" id="KW-0378">Hydrolase</keyword>
<name>A0ABM1LZ36_PRUMU</name>
<evidence type="ECO:0000256" key="1">
    <source>
        <dbReference type="ARBA" id="ARBA00022679"/>
    </source>
</evidence>